<reference evidence="1" key="1">
    <citation type="journal article" date="2023" name="Plant J.">
        <title>Genome sequences and population genomics provide insights into the demographic history, inbreeding, and mutation load of two 'living fossil' tree species of Dipteronia.</title>
        <authorList>
            <person name="Feng Y."/>
            <person name="Comes H.P."/>
            <person name="Chen J."/>
            <person name="Zhu S."/>
            <person name="Lu R."/>
            <person name="Zhang X."/>
            <person name="Li P."/>
            <person name="Qiu J."/>
            <person name="Olsen K.M."/>
            <person name="Qiu Y."/>
        </authorList>
    </citation>
    <scope>NUCLEOTIDE SEQUENCE</scope>
    <source>
        <strain evidence="1">KIB01</strain>
    </source>
</reference>
<dbReference type="Proteomes" id="UP001280121">
    <property type="component" value="Unassembled WGS sequence"/>
</dbReference>
<proteinExistence type="predicted"/>
<evidence type="ECO:0000313" key="2">
    <source>
        <dbReference type="Proteomes" id="UP001280121"/>
    </source>
</evidence>
<accession>A0AAD9X9K4</accession>
<protein>
    <submittedName>
        <fullName evidence="1">Uncharacterized protein</fullName>
    </submittedName>
</protein>
<name>A0AAD9X9K4_9ROSI</name>
<dbReference type="AlphaFoldDB" id="A0AAD9X9K4"/>
<keyword evidence="2" id="KW-1185">Reference proteome</keyword>
<organism evidence="1 2">
    <name type="scientific">Dipteronia dyeriana</name>
    <dbReference type="NCBI Taxonomy" id="168575"/>
    <lineage>
        <taxon>Eukaryota</taxon>
        <taxon>Viridiplantae</taxon>
        <taxon>Streptophyta</taxon>
        <taxon>Embryophyta</taxon>
        <taxon>Tracheophyta</taxon>
        <taxon>Spermatophyta</taxon>
        <taxon>Magnoliopsida</taxon>
        <taxon>eudicotyledons</taxon>
        <taxon>Gunneridae</taxon>
        <taxon>Pentapetalae</taxon>
        <taxon>rosids</taxon>
        <taxon>malvids</taxon>
        <taxon>Sapindales</taxon>
        <taxon>Sapindaceae</taxon>
        <taxon>Hippocastanoideae</taxon>
        <taxon>Acereae</taxon>
        <taxon>Dipteronia</taxon>
    </lineage>
</organism>
<evidence type="ECO:0000313" key="1">
    <source>
        <dbReference type="EMBL" id="KAK2654968.1"/>
    </source>
</evidence>
<sequence>MAKSANDASSELDQVSQGLNYRTKLVHDMFLSLPQDIVDVITEMAMDDAPDEAYGGIIVPAV</sequence>
<gene>
    <name evidence="1" type="ORF">Ddye_008020</name>
</gene>
<comment type="caution">
    <text evidence="1">The sequence shown here is derived from an EMBL/GenBank/DDBJ whole genome shotgun (WGS) entry which is preliminary data.</text>
</comment>
<dbReference type="EMBL" id="JANJYI010000003">
    <property type="protein sequence ID" value="KAK2654968.1"/>
    <property type="molecule type" value="Genomic_DNA"/>
</dbReference>